<organism evidence="3 4">
    <name type="scientific">Streptococcus ovuberis</name>
    <dbReference type="NCBI Taxonomy" id="1936207"/>
    <lineage>
        <taxon>Bacteria</taxon>
        <taxon>Bacillati</taxon>
        <taxon>Bacillota</taxon>
        <taxon>Bacilli</taxon>
        <taxon>Lactobacillales</taxon>
        <taxon>Streptococcaceae</taxon>
        <taxon>Streptococcus</taxon>
    </lineage>
</organism>
<comment type="caution">
    <text evidence="3">The sequence shown here is derived from an EMBL/GenBank/DDBJ whole genome shotgun (WGS) entry which is preliminary data.</text>
</comment>
<dbReference type="EMBL" id="JAAXPR010000013">
    <property type="protein sequence ID" value="NKZ20723.1"/>
    <property type="molecule type" value="Genomic_DNA"/>
</dbReference>
<dbReference type="Proteomes" id="UP000522720">
    <property type="component" value="Unassembled WGS sequence"/>
</dbReference>
<dbReference type="InterPro" id="IPR021112">
    <property type="entry name" value="LtrB_C"/>
</dbReference>
<dbReference type="AlphaFoldDB" id="A0A7X6MZM0"/>
<keyword evidence="4" id="KW-1185">Reference proteome</keyword>
<name>A0A7X6MZM0_9STRE</name>
<evidence type="ECO:0000256" key="1">
    <source>
        <dbReference type="SAM" id="Coils"/>
    </source>
</evidence>
<feature type="domain" description="Group II intron-interrupted relaxase LtrB C-terminal" evidence="2">
    <location>
        <begin position="20"/>
        <end position="117"/>
    </location>
</feature>
<accession>A0A7X6MZM0</accession>
<evidence type="ECO:0000313" key="3">
    <source>
        <dbReference type="EMBL" id="NKZ20723.1"/>
    </source>
</evidence>
<dbReference type="Pfam" id="PF11083">
    <property type="entry name" value="Relaxase_C"/>
    <property type="match status" value="1"/>
</dbReference>
<proteinExistence type="predicted"/>
<keyword evidence="1" id="KW-0175">Coiled coil</keyword>
<sequence length="133" mass="15590">MTLCKCHISIIGQNLIFVKYYQEVKNELIKDIAQLDLTITDLQDKVAHLNKVSEGLLNLSDADPENRQLVRYDYAKMNLTAVITLEKVEQEVKQCQEELRKLIDDYEHRVRRLEKFVSQIAGKENLFPNQQKK</sequence>
<feature type="coiled-coil region" evidence="1">
    <location>
        <begin position="78"/>
        <end position="116"/>
    </location>
</feature>
<evidence type="ECO:0000259" key="2">
    <source>
        <dbReference type="Pfam" id="PF11083"/>
    </source>
</evidence>
<evidence type="ECO:0000313" key="4">
    <source>
        <dbReference type="Proteomes" id="UP000522720"/>
    </source>
</evidence>
<reference evidence="3 4" key="1">
    <citation type="submission" date="2020-04" db="EMBL/GenBank/DDBJ databases">
        <title>MicrobeNet Type strains.</title>
        <authorList>
            <person name="Nicholson A.C."/>
        </authorList>
    </citation>
    <scope>NUCLEOTIDE SEQUENCE [LARGE SCALE GENOMIC DNA]</scope>
    <source>
        <strain evidence="3 4">CCUG 69612</strain>
    </source>
</reference>
<protein>
    <recommendedName>
        <fullName evidence="2">Group II intron-interrupted relaxase LtrB C-terminal domain-containing protein</fullName>
    </recommendedName>
</protein>
<gene>
    <name evidence="3" type="ORF">HF992_07735</name>
</gene>